<proteinExistence type="predicted"/>
<sequence>MFLSRKPNYDKIFSSTSSIFDHLYSDRSKTASILADKDFLDAWLESAHVGQITGVIRGEAVKGDLPSIKQMIWVTDLYFQNADSFSSNPDERKKMKTHFLQERVLFAEKAVSLGLRDRSYQAMVASVNLYRLISSPSSKPTDVDIRTALNGIITNANTYLSLKDDDEGMNEDARNVLEEFGKYVDIINAFNRYS</sequence>
<organism evidence="1 2">
    <name type="scientific">Xaviernesmea rhizosphaerae</name>
    <dbReference type="NCBI Taxonomy" id="1672749"/>
    <lineage>
        <taxon>Bacteria</taxon>
        <taxon>Pseudomonadati</taxon>
        <taxon>Pseudomonadota</taxon>
        <taxon>Alphaproteobacteria</taxon>
        <taxon>Hyphomicrobiales</taxon>
        <taxon>Rhizobiaceae</taxon>
        <taxon>Rhizobium/Agrobacterium group</taxon>
        <taxon>Xaviernesmea</taxon>
    </lineage>
</organism>
<evidence type="ECO:0000313" key="1">
    <source>
        <dbReference type="EMBL" id="OLP54864.1"/>
    </source>
</evidence>
<dbReference type="EMBL" id="MKIO01000031">
    <property type="protein sequence ID" value="OLP54864.1"/>
    <property type="molecule type" value="Genomic_DNA"/>
</dbReference>
<dbReference type="AlphaFoldDB" id="A0A1Q9AI45"/>
<dbReference type="Proteomes" id="UP000186143">
    <property type="component" value="Unassembled WGS sequence"/>
</dbReference>
<accession>A0A1Q9AI45</accession>
<name>A0A1Q9AI45_9HYPH</name>
<dbReference type="RefSeq" id="WP_075635423.1">
    <property type="nucleotide sequence ID" value="NZ_MKIO01000031.1"/>
</dbReference>
<dbReference type="OrthoDB" id="8481316at2"/>
<protein>
    <submittedName>
        <fullName evidence="1">Uncharacterized protein</fullName>
    </submittedName>
</protein>
<reference evidence="1 2" key="1">
    <citation type="submission" date="2016-09" db="EMBL/GenBank/DDBJ databases">
        <title>Rhizobium sp. nov., a novel species isolated from the rice rhizosphere.</title>
        <authorList>
            <person name="Zhao J."/>
            <person name="Zhang X."/>
        </authorList>
    </citation>
    <scope>NUCLEOTIDE SEQUENCE [LARGE SCALE GENOMIC DNA]</scope>
    <source>
        <strain evidence="1 2">MH17</strain>
    </source>
</reference>
<gene>
    <name evidence="1" type="ORF">BJF92_13725</name>
</gene>
<evidence type="ECO:0000313" key="2">
    <source>
        <dbReference type="Proteomes" id="UP000186143"/>
    </source>
</evidence>
<comment type="caution">
    <text evidence="1">The sequence shown here is derived from an EMBL/GenBank/DDBJ whole genome shotgun (WGS) entry which is preliminary data.</text>
</comment>